<sequence length="168" mass="19304">MSQLADSSVENSVKAPPVAPWFEFWDYNSLALPNTFLDTTTRLKQNLTHFQVNYFNLVLTFFYLYVIIAILPYYYIHAVLYVGSTYMCYHLYGNISGSLVFRRILLGLLLIIIVLAYVIAHAWINLLCFLLISPTVVCLHAVFRVPNYEQDDSVLELIDSQPQPKATL</sequence>
<evidence type="ECO:0000256" key="5">
    <source>
        <dbReference type="ARBA" id="ARBA00022989"/>
    </source>
</evidence>
<dbReference type="GeneID" id="130463257"/>
<name>A0ABM3QY63_SPIOL</name>
<accession>A0ABM3QY63</accession>
<evidence type="ECO:0000256" key="4">
    <source>
        <dbReference type="ARBA" id="ARBA00022692"/>
    </source>
</evidence>
<evidence type="ECO:0000256" key="7">
    <source>
        <dbReference type="RuleBase" id="RU363107"/>
    </source>
</evidence>
<evidence type="ECO:0000256" key="1">
    <source>
        <dbReference type="ARBA" id="ARBA00002501"/>
    </source>
</evidence>
<evidence type="ECO:0000256" key="3">
    <source>
        <dbReference type="ARBA" id="ARBA00006483"/>
    </source>
</evidence>
<dbReference type="Proteomes" id="UP000813463">
    <property type="component" value="Chromosome 6"/>
</dbReference>
<organism evidence="8 9">
    <name type="scientific">Spinacia oleracea</name>
    <name type="common">Spinach</name>
    <dbReference type="NCBI Taxonomy" id="3562"/>
    <lineage>
        <taxon>Eukaryota</taxon>
        <taxon>Viridiplantae</taxon>
        <taxon>Streptophyta</taxon>
        <taxon>Embryophyta</taxon>
        <taxon>Tracheophyta</taxon>
        <taxon>Spermatophyta</taxon>
        <taxon>Magnoliopsida</taxon>
        <taxon>eudicotyledons</taxon>
        <taxon>Gunneridae</taxon>
        <taxon>Pentapetalae</taxon>
        <taxon>Caryophyllales</taxon>
        <taxon>Chenopodiaceae</taxon>
        <taxon>Chenopodioideae</taxon>
        <taxon>Anserineae</taxon>
        <taxon>Spinacia</taxon>
    </lineage>
</organism>
<keyword evidence="4 7" id="KW-0812">Transmembrane</keyword>
<keyword evidence="5 7" id="KW-1133">Transmembrane helix</keyword>
<dbReference type="RefSeq" id="XP_056688312.1">
    <property type="nucleotide sequence ID" value="XM_056832334.1"/>
</dbReference>
<dbReference type="PANTHER" id="PTHR19317">
    <property type="entry name" value="PRENYLATED RAB ACCEPTOR 1-RELATED"/>
    <property type="match status" value="1"/>
</dbReference>
<feature type="transmembrane region" description="Helical" evidence="7">
    <location>
        <begin position="52"/>
        <end position="68"/>
    </location>
</feature>
<reference evidence="8" key="1">
    <citation type="journal article" date="2021" name="Nat. Commun.">
        <title>Genomic analyses provide insights into spinach domestication and the genetic basis of agronomic traits.</title>
        <authorList>
            <person name="Cai X."/>
            <person name="Sun X."/>
            <person name="Xu C."/>
            <person name="Sun H."/>
            <person name="Wang X."/>
            <person name="Ge C."/>
            <person name="Zhang Z."/>
            <person name="Wang Q."/>
            <person name="Fei Z."/>
            <person name="Jiao C."/>
            <person name="Wang Q."/>
        </authorList>
    </citation>
    <scope>NUCLEOTIDE SEQUENCE [LARGE SCALE GENOMIC DNA]</scope>
    <source>
        <strain evidence="8">cv. Varoflay</strain>
    </source>
</reference>
<evidence type="ECO:0000256" key="6">
    <source>
        <dbReference type="ARBA" id="ARBA00023136"/>
    </source>
</evidence>
<reference evidence="9" key="2">
    <citation type="submission" date="2025-08" db="UniProtKB">
        <authorList>
            <consortium name="RefSeq"/>
        </authorList>
    </citation>
    <scope>IDENTIFICATION</scope>
    <source>
        <tissue evidence="9">Leaf</tissue>
    </source>
</reference>
<dbReference type="InterPro" id="IPR004895">
    <property type="entry name" value="Prenylated_rab_accept_PRA1"/>
</dbReference>
<evidence type="ECO:0000313" key="8">
    <source>
        <dbReference type="Proteomes" id="UP000813463"/>
    </source>
</evidence>
<dbReference type="Pfam" id="PF03208">
    <property type="entry name" value="PRA1"/>
    <property type="match status" value="1"/>
</dbReference>
<comment type="subcellular location">
    <subcellularLocation>
        <location evidence="2 7">Membrane</location>
        <topology evidence="2 7">Multi-pass membrane protein</topology>
    </subcellularLocation>
</comment>
<keyword evidence="7" id="KW-0813">Transport</keyword>
<keyword evidence="8" id="KW-1185">Reference proteome</keyword>
<protein>
    <recommendedName>
        <fullName evidence="7">PRA1 family protein</fullName>
    </recommendedName>
</protein>
<evidence type="ECO:0000313" key="9">
    <source>
        <dbReference type="RefSeq" id="XP_056688312.1"/>
    </source>
</evidence>
<proteinExistence type="inferred from homology"/>
<keyword evidence="6 7" id="KW-0472">Membrane</keyword>
<comment type="function">
    <text evidence="1 7">May be involved in both secretory and endocytic intracellular trafficking in the endosomal/prevacuolar compartments.</text>
</comment>
<dbReference type="PANTHER" id="PTHR19317:SF84">
    <property type="entry name" value="PRA1 FAMILY PROTEIN"/>
    <property type="match status" value="1"/>
</dbReference>
<evidence type="ECO:0000256" key="2">
    <source>
        <dbReference type="ARBA" id="ARBA00004141"/>
    </source>
</evidence>
<comment type="similarity">
    <text evidence="3 7">Belongs to the PRA1 family.</text>
</comment>
<gene>
    <name evidence="9" type="primary">LOC130463257</name>
</gene>
<feature type="transmembrane region" description="Helical" evidence="7">
    <location>
        <begin position="104"/>
        <end position="132"/>
    </location>
</feature>